<comment type="function">
    <text evidence="6">Involved in aphid transmission, cell-to-cell and systemis movement, encapsidation of the viral RNA and in the regulation of viral RNA amplification.</text>
</comment>
<sequence length="215" mass="24800">MMVPKVNGEAVVNLDHLLVYEPTQLSISNTRATNSQFSNWYNHVKQEYGADDEEMRIILNGWMVWCIENGTSPSISGVWTMTDEEGEQTEYPIKPMVENAQPTLRQIMHHFSNIAEAYIEMRNQKEPYMPRYGLQRNLRDRSLARYAFDFYEVTSKTPPRAKEAHFQMKAAALRLAETRLFGLDGRTSAQGENTERHTVEDVAPNLHTLLGMKQM</sequence>
<evidence type="ECO:0000313" key="8">
    <source>
        <dbReference type="EMBL" id="AAD09350.1"/>
    </source>
</evidence>
<dbReference type="Proteomes" id="UP000232826">
    <property type="component" value="Segment"/>
</dbReference>
<comment type="similarity">
    <text evidence="2 7">Belongs to the potyviridae genome polyprotein family.</text>
</comment>
<dbReference type="RefSeq" id="YP_009507674.1">
    <property type="nucleotide sequence ID" value="NC_038563.1"/>
</dbReference>
<evidence type="ECO:0000256" key="7">
    <source>
        <dbReference type="RuleBase" id="RU003351"/>
    </source>
</evidence>
<dbReference type="GeneID" id="37618669"/>
<accession>Q9YP67</accession>
<evidence type="ECO:0000313" key="9">
    <source>
        <dbReference type="Proteomes" id="UP000232826"/>
    </source>
</evidence>
<dbReference type="GO" id="GO:0019028">
    <property type="term" value="C:viral capsid"/>
    <property type="evidence" value="ECO:0007669"/>
    <property type="project" value="UniProtKB-KW"/>
</dbReference>
<protein>
    <recommendedName>
        <fullName evidence="3">Genome polyprotein</fullName>
    </recommendedName>
</protein>
<proteinExistence type="inferred from homology"/>
<name>Q9YP67_9POTV</name>
<evidence type="ECO:0000256" key="3">
    <source>
        <dbReference type="ARBA" id="ARBA00020107"/>
    </source>
</evidence>
<dbReference type="EMBL" id="U61228">
    <property type="protein sequence ID" value="AAD09350.1"/>
    <property type="molecule type" value="Genomic_RNA"/>
</dbReference>
<evidence type="ECO:0000256" key="6">
    <source>
        <dbReference type="ARBA" id="ARBA00029405"/>
    </source>
</evidence>
<keyword evidence="9" id="KW-1185">Reference proteome</keyword>
<keyword evidence="4" id="KW-0167">Capsid protein</keyword>
<comment type="subcellular location">
    <subcellularLocation>
        <location evidence="1">Virion</location>
    </subcellularLocation>
</comment>
<organism evidence="8 9">
    <name type="scientific">Sweet potato mild speckling virus</name>
    <dbReference type="NCBI Taxonomy" id="48982"/>
    <lineage>
        <taxon>Viruses</taxon>
        <taxon>Riboviria</taxon>
        <taxon>Orthornavirae</taxon>
        <taxon>Pisuviricota</taxon>
        <taxon>Stelpaviricetes</taxon>
        <taxon>Patatavirales</taxon>
        <taxon>Potyviridae</taxon>
        <taxon>Potyvirus</taxon>
        <taxon>Potyvirus batatamaculae</taxon>
    </lineage>
</organism>
<dbReference type="KEGG" id="vg:37618669"/>
<dbReference type="OrthoDB" id="7499at10239"/>
<evidence type="ECO:0000256" key="2">
    <source>
        <dbReference type="ARBA" id="ARBA00006064"/>
    </source>
</evidence>
<evidence type="ECO:0000256" key="5">
    <source>
        <dbReference type="ARBA" id="ARBA00022844"/>
    </source>
</evidence>
<keyword evidence="5" id="KW-0946">Virion</keyword>
<reference evidence="8 9" key="1">
    <citation type="journal article" date="1997" name="Arch. Virol.">
        <title>Sequencing and characterization of the coat protein and 3' non-coding region of a new sweet potato potyvirus.</title>
        <authorList>
            <person name="Alvarez V."/>
            <person name="Ducasse D.A."/>
            <person name="Biderbost E."/>
            <person name="Nome S.F."/>
        </authorList>
    </citation>
    <scope>NUCLEOTIDE SEQUENCE [LARGE SCALE GENOMIC DNA]</scope>
</reference>
<evidence type="ECO:0000256" key="4">
    <source>
        <dbReference type="ARBA" id="ARBA00022561"/>
    </source>
</evidence>
<evidence type="ECO:0000256" key="1">
    <source>
        <dbReference type="ARBA" id="ARBA00004328"/>
    </source>
</evidence>
<dbReference type="Pfam" id="PF00767">
    <property type="entry name" value="Poty_coat"/>
    <property type="match status" value="1"/>
</dbReference>
<dbReference type="InterPro" id="IPR001592">
    <property type="entry name" value="Poty_coat"/>
</dbReference>